<feature type="signal peptide" evidence="1">
    <location>
        <begin position="1"/>
        <end position="20"/>
    </location>
</feature>
<dbReference type="RefSeq" id="WP_124704227.1">
    <property type="nucleotide sequence ID" value="NZ_BGOW01000010.1"/>
</dbReference>
<keyword evidence="1" id="KW-0732">Signal</keyword>
<evidence type="ECO:0000256" key="1">
    <source>
        <dbReference type="SAM" id="SignalP"/>
    </source>
</evidence>
<evidence type="ECO:0000313" key="3">
    <source>
        <dbReference type="Proteomes" id="UP000286806"/>
    </source>
</evidence>
<evidence type="ECO:0000313" key="2">
    <source>
        <dbReference type="EMBL" id="GBL45405.1"/>
    </source>
</evidence>
<sequence>MKRLRLIFALSALFALPAQALDYRSVSVPAAILYDAPSSMAKKLFVVGRGYPVEVVVSVDNWLKVRDSSGALAWIEAGQLAATSKHMLVVKAAQAEIRSAAEDSAPITARAEKGVMLEWQETLPSGWVRVLLPNNSSGYIKLSQVWGV</sequence>
<proteinExistence type="predicted"/>
<comment type="caution">
    <text evidence="2">The sequence shown here is derived from an EMBL/GenBank/DDBJ whole genome shotgun (WGS) entry which is preliminary data.</text>
</comment>
<reference evidence="2 3" key="1">
    <citation type="journal article" date="2019" name="Front. Microbiol.">
        <title>Genomes of Neutrophilic Sulfur-Oxidizing Chemolithoautotrophs Representing 9 Proteobacterial Species From 8 Genera.</title>
        <authorList>
            <person name="Watanabe T."/>
            <person name="Kojima H."/>
            <person name="Umezawa K."/>
            <person name="Hori C."/>
            <person name="Takasuka T.E."/>
            <person name="Kato Y."/>
            <person name="Fukui M."/>
        </authorList>
    </citation>
    <scope>NUCLEOTIDE SEQUENCE [LARGE SCALE GENOMIC DNA]</scope>
    <source>
        <strain evidence="2 3">TTN</strain>
    </source>
</reference>
<organism evidence="2 3">
    <name type="scientific">Sulfuriferula multivorans</name>
    <dbReference type="NCBI Taxonomy" id="1559896"/>
    <lineage>
        <taxon>Bacteria</taxon>
        <taxon>Pseudomonadati</taxon>
        <taxon>Pseudomonadota</taxon>
        <taxon>Betaproteobacteria</taxon>
        <taxon>Nitrosomonadales</taxon>
        <taxon>Sulfuricellaceae</taxon>
        <taxon>Sulfuriferula</taxon>
    </lineage>
</organism>
<feature type="chain" id="PRO_5019268198" description="SH3b domain-containing protein" evidence="1">
    <location>
        <begin position="21"/>
        <end position="148"/>
    </location>
</feature>
<dbReference type="OrthoDB" id="5297720at2"/>
<dbReference type="EMBL" id="BGOW01000010">
    <property type="protein sequence ID" value="GBL45405.1"/>
    <property type="molecule type" value="Genomic_DNA"/>
</dbReference>
<keyword evidence="3" id="KW-1185">Reference proteome</keyword>
<protein>
    <recommendedName>
        <fullName evidence="4">SH3b domain-containing protein</fullName>
    </recommendedName>
</protein>
<gene>
    <name evidence="2" type="ORF">SFMTTN_1212</name>
</gene>
<dbReference type="InterPro" id="IPR010466">
    <property type="entry name" value="DUF1058"/>
</dbReference>
<accession>A0A401JCK1</accession>
<evidence type="ECO:0008006" key="4">
    <source>
        <dbReference type="Google" id="ProtNLM"/>
    </source>
</evidence>
<dbReference type="Gene3D" id="2.30.30.40">
    <property type="entry name" value="SH3 Domains"/>
    <property type="match status" value="2"/>
</dbReference>
<dbReference type="Pfam" id="PF06347">
    <property type="entry name" value="SH3_4"/>
    <property type="match status" value="2"/>
</dbReference>
<dbReference type="Proteomes" id="UP000286806">
    <property type="component" value="Unassembled WGS sequence"/>
</dbReference>
<name>A0A401JCK1_9PROT</name>
<dbReference type="AlphaFoldDB" id="A0A401JCK1"/>